<dbReference type="AlphaFoldDB" id="A0A6A5ZPY3"/>
<evidence type="ECO:0000313" key="2">
    <source>
        <dbReference type="EMBL" id="KAF2120947.1"/>
    </source>
</evidence>
<name>A0A6A5ZPY3_9PLEO</name>
<keyword evidence="3" id="KW-1185">Reference proteome</keyword>
<dbReference type="EMBL" id="ML977313">
    <property type="protein sequence ID" value="KAF2120947.1"/>
    <property type="molecule type" value="Genomic_DNA"/>
</dbReference>
<proteinExistence type="predicted"/>
<feature type="region of interest" description="Disordered" evidence="1">
    <location>
        <begin position="61"/>
        <end position="109"/>
    </location>
</feature>
<evidence type="ECO:0000313" key="3">
    <source>
        <dbReference type="Proteomes" id="UP000799770"/>
    </source>
</evidence>
<protein>
    <submittedName>
        <fullName evidence="2">Uncharacterized protein</fullName>
    </submittedName>
</protein>
<gene>
    <name evidence="2" type="ORF">BDV96DRAFT_595340</name>
</gene>
<dbReference type="Proteomes" id="UP000799770">
    <property type="component" value="Unassembled WGS sequence"/>
</dbReference>
<evidence type="ECO:0000256" key="1">
    <source>
        <dbReference type="SAM" id="MobiDB-lite"/>
    </source>
</evidence>
<reference evidence="2" key="1">
    <citation type="journal article" date="2020" name="Stud. Mycol.">
        <title>101 Dothideomycetes genomes: a test case for predicting lifestyles and emergence of pathogens.</title>
        <authorList>
            <person name="Haridas S."/>
            <person name="Albert R."/>
            <person name="Binder M."/>
            <person name="Bloem J."/>
            <person name="Labutti K."/>
            <person name="Salamov A."/>
            <person name="Andreopoulos B."/>
            <person name="Baker S."/>
            <person name="Barry K."/>
            <person name="Bills G."/>
            <person name="Bluhm B."/>
            <person name="Cannon C."/>
            <person name="Castanera R."/>
            <person name="Culley D."/>
            <person name="Daum C."/>
            <person name="Ezra D."/>
            <person name="Gonzalez J."/>
            <person name="Henrissat B."/>
            <person name="Kuo A."/>
            <person name="Liang C."/>
            <person name="Lipzen A."/>
            <person name="Lutzoni F."/>
            <person name="Magnuson J."/>
            <person name="Mondo S."/>
            <person name="Nolan M."/>
            <person name="Ohm R."/>
            <person name="Pangilinan J."/>
            <person name="Park H.-J."/>
            <person name="Ramirez L."/>
            <person name="Alfaro M."/>
            <person name="Sun H."/>
            <person name="Tritt A."/>
            <person name="Yoshinaga Y."/>
            <person name="Zwiers L.-H."/>
            <person name="Turgeon B."/>
            <person name="Goodwin S."/>
            <person name="Spatafora J."/>
            <person name="Crous P."/>
            <person name="Grigoriev I."/>
        </authorList>
    </citation>
    <scope>NUCLEOTIDE SEQUENCE</scope>
    <source>
        <strain evidence="2">CBS 627.86</strain>
    </source>
</reference>
<accession>A0A6A5ZPY3</accession>
<organism evidence="2 3">
    <name type="scientific">Lophiotrema nucula</name>
    <dbReference type="NCBI Taxonomy" id="690887"/>
    <lineage>
        <taxon>Eukaryota</taxon>
        <taxon>Fungi</taxon>
        <taxon>Dikarya</taxon>
        <taxon>Ascomycota</taxon>
        <taxon>Pezizomycotina</taxon>
        <taxon>Dothideomycetes</taxon>
        <taxon>Pleosporomycetidae</taxon>
        <taxon>Pleosporales</taxon>
        <taxon>Lophiotremataceae</taxon>
        <taxon>Lophiotrema</taxon>
    </lineage>
</organism>
<sequence length="109" mass="11948">MGVQPSAGMTAVVHLEASTDPRLLFSGHNRRGQRGFDGSTFGRMPGIAAVRNATTILCRTSRQKNKTEDGRQNAMERGARSPLPAGLRPADRQQPSLRRELRKTFATLC</sequence>